<feature type="short sequence motif" description="DGA/G" evidence="2">
    <location>
        <begin position="212"/>
        <end position="214"/>
    </location>
</feature>
<feature type="region of interest" description="Disordered" evidence="3">
    <location>
        <begin position="1"/>
        <end position="49"/>
    </location>
</feature>
<dbReference type="Gene3D" id="3.40.1090.10">
    <property type="entry name" value="Cytosolic phospholipase A2 catalytic domain"/>
    <property type="match status" value="1"/>
</dbReference>
<protein>
    <recommendedName>
        <fullName evidence="4">PNPLA domain-containing protein</fullName>
    </recommendedName>
</protein>
<evidence type="ECO:0000313" key="5">
    <source>
        <dbReference type="EMBL" id="GMH79063.1"/>
    </source>
</evidence>
<name>A0A9W7EJD4_9STRA</name>
<dbReference type="Pfam" id="PF01734">
    <property type="entry name" value="Patatin"/>
    <property type="match status" value="1"/>
</dbReference>
<dbReference type="InterPro" id="IPR002641">
    <property type="entry name" value="PNPLA_dom"/>
</dbReference>
<dbReference type="PROSITE" id="PS51635">
    <property type="entry name" value="PNPLA"/>
    <property type="match status" value="1"/>
</dbReference>
<evidence type="ECO:0000259" key="4">
    <source>
        <dbReference type="PROSITE" id="PS51635"/>
    </source>
</evidence>
<feature type="domain" description="PNPLA" evidence="4">
    <location>
        <begin position="60"/>
        <end position="225"/>
    </location>
</feature>
<comment type="caution">
    <text evidence="2">Lacks conserved residue(s) required for the propagation of feature annotation.</text>
</comment>
<sequence length="232" mass="24673">MKSPSRSRSTSAPRPKSAKISSVKAKTKSSQVPIVQSHDGGPHRSKSPTLDDFMSSPYALSFSPSFFGFYSYTGMISAVSPTPLATSGASAGAMAASAVAAGGTFSSMFSLKLTDIADFFPPPMMLRLGLFRGEKFEQLLQSGYERTTIESCQIPLAISVYDLRTLSVSILTTGTIAKAARASSTFPGLFAPVYYDEWCTADSDKSPGYLIDGGIKDVWGGKERGRGANDEN</sequence>
<dbReference type="EMBL" id="BLQM01000260">
    <property type="protein sequence ID" value="GMH79063.1"/>
    <property type="molecule type" value="Genomic_DNA"/>
</dbReference>
<dbReference type="SUPFAM" id="SSF52151">
    <property type="entry name" value="FabD/lysophospholipase-like"/>
    <property type="match status" value="1"/>
</dbReference>
<keyword evidence="1" id="KW-0443">Lipid metabolism</keyword>
<evidence type="ECO:0000256" key="1">
    <source>
        <dbReference type="ARBA" id="ARBA00023098"/>
    </source>
</evidence>
<evidence type="ECO:0000256" key="2">
    <source>
        <dbReference type="PROSITE-ProRule" id="PRU01161"/>
    </source>
</evidence>
<proteinExistence type="predicted"/>
<feature type="compositionally biased region" description="Low complexity" evidence="3">
    <location>
        <begin position="1"/>
        <end position="15"/>
    </location>
</feature>
<dbReference type="AlphaFoldDB" id="A0A9W7EJD4"/>
<dbReference type="GO" id="GO:0006629">
    <property type="term" value="P:lipid metabolic process"/>
    <property type="evidence" value="ECO:0007669"/>
    <property type="project" value="UniProtKB-KW"/>
</dbReference>
<organism evidence="5 6">
    <name type="scientific">Triparma laevis f. inornata</name>
    <dbReference type="NCBI Taxonomy" id="1714386"/>
    <lineage>
        <taxon>Eukaryota</taxon>
        <taxon>Sar</taxon>
        <taxon>Stramenopiles</taxon>
        <taxon>Ochrophyta</taxon>
        <taxon>Bolidophyceae</taxon>
        <taxon>Parmales</taxon>
        <taxon>Triparmaceae</taxon>
        <taxon>Triparma</taxon>
    </lineage>
</organism>
<accession>A0A9W7EJD4</accession>
<evidence type="ECO:0000256" key="3">
    <source>
        <dbReference type="SAM" id="MobiDB-lite"/>
    </source>
</evidence>
<dbReference type="Proteomes" id="UP001162640">
    <property type="component" value="Unassembled WGS sequence"/>
</dbReference>
<gene>
    <name evidence="5" type="ORF">TL16_g08020</name>
</gene>
<dbReference type="InterPro" id="IPR016035">
    <property type="entry name" value="Acyl_Trfase/lysoPLipase"/>
</dbReference>
<reference evidence="6" key="1">
    <citation type="journal article" date="2023" name="Commun. Biol.">
        <title>Genome analysis of Parmales, the sister group of diatoms, reveals the evolutionary specialization of diatoms from phago-mixotrophs to photoautotrophs.</title>
        <authorList>
            <person name="Ban H."/>
            <person name="Sato S."/>
            <person name="Yoshikawa S."/>
            <person name="Yamada K."/>
            <person name="Nakamura Y."/>
            <person name="Ichinomiya M."/>
            <person name="Sato N."/>
            <person name="Blanc-Mathieu R."/>
            <person name="Endo H."/>
            <person name="Kuwata A."/>
            <person name="Ogata H."/>
        </authorList>
    </citation>
    <scope>NUCLEOTIDE SEQUENCE [LARGE SCALE GENOMIC DNA]</scope>
</reference>
<comment type="caution">
    <text evidence="5">The sequence shown here is derived from an EMBL/GenBank/DDBJ whole genome shotgun (WGS) entry which is preliminary data.</text>
</comment>
<evidence type="ECO:0000313" key="6">
    <source>
        <dbReference type="Proteomes" id="UP001162640"/>
    </source>
</evidence>